<sequence>MAEKDKASSLRFRLGVVDYLIAIKQNHKYSELEAQTGLKPSVLNRYVKGRVLPTEKRAKELIAKLSNKFSLEPLVLELVTLNPNGLVDDSKLVCSVKLLKLAALEAASVFLNSKANKVVTMASDGIPYATLVADLLGANLVVAKKEREKGVKKFHTVEVQIGDSDVVITAHVPFEVLRKGDRCVIVDDLVRSGETQEALTKLVEEAGAEVVGYSFLLAVTQKWREKIKEGVPLHVVATFER</sequence>
<dbReference type="CDD" id="cd06223">
    <property type="entry name" value="PRTases_typeI"/>
    <property type="match status" value="1"/>
</dbReference>
<dbReference type="NCBIfam" id="NF006328">
    <property type="entry name" value="PRK08558.1"/>
    <property type="match status" value="1"/>
</dbReference>
<dbReference type="InterPro" id="IPR029057">
    <property type="entry name" value="PRTase-like"/>
</dbReference>
<gene>
    <name evidence="2" type="ORF">B9Q00_05560</name>
</gene>
<evidence type="ECO:0000313" key="2">
    <source>
        <dbReference type="EMBL" id="PSN88411.1"/>
    </source>
</evidence>
<feature type="domain" description="Phosphoribosyltransferase" evidence="1">
    <location>
        <begin position="112"/>
        <end position="228"/>
    </location>
</feature>
<dbReference type="PANTHER" id="PTHR43864">
    <property type="entry name" value="HYPOXANTHINE/GUANINE PHOSPHORIBOSYLTRANSFERASE"/>
    <property type="match status" value="1"/>
</dbReference>
<evidence type="ECO:0000259" key="1">
    <source>
        <dbReference type="Pfam" id="PF00156"/>
    </source>
</evidence>
<protein>
    <recommendedName>
        <fullName evidence="1">Phosphoribosyltransferase domain-containing protein</fullName>
    </recommendedName>
</protein>
<comment type="caution">
    <text evidence="2">The sequence shown here is derived from an EMBL/GenBank/DDBJ whole genome shotgun (WGS) entry which is preliminary data.</text>
</comment>
<evidence type="ECO:0000313" key="3">
    <source>
        <dbReference type="Proteomes" id="UP000241473"/>
    </source>
</evidence>
<dbReference type="PANTHER" id="PTHR43864:SF3">
    <property type="entry name" value="ADENINE PHOSPHORIBOSYLTRANSFERASE, FUSED TO N-TERMINAL DNA-BINDING DOMAIN"/>
    <property type="match status" value="1"/>
</dbReference>
<name>A0A2R6APV1_9ARCH</name>
<dbReference type="Pfam" id="PF00156">
    <property type="entry name" value="Pribosyltran"/>
    <property type="match status" value="1"/>
</dbReference>
<dbReference type="EMBL" id="NEXB01000023">
    <property type="protein sequence ID" value="PSN88411.1"/>
    <property type="molecule type" value="Genomic_DNA"/>
</dbReference>
<accession>A0A2R6APV1</accession>
<dbReference type="AlphaFoldDB" id="A0A2R6APV1"/>
<proteinExistence type="predicted"/>
<dbReference type="SUPFAM" id="SSF53271">
    <property type="entry name" value="PRTase-like"/>
    <property type="match status" value="1"/>
</dbReference>
<dbReference type="Gene3D" id="3.40.50.2020">
    <property type="match status" value="1"/>
</dbReference>
<dbReference type="InterPro" id="IPR000836">
    <property type="entry name" value="PRTase_dom"/>
</dbReference>
<reference evidence="2 3" key="1">
    <citation type="submission" date="2017-04" db="EMBL/GenBank/DDBJ databases">
        <title>Novel microbial lineages endemic to geothermal iron-oxide mats fill important gaps in the evolutionary history of Archaea.</title>
        <authorList>
            <person name="Jay Z.J."/>
            <person name="Beam J.P."/>
            <person name="Dlakic M."/>
            <person name="Rusch D.B."/>
            <person name="Kozubal M.A."/>
            <person name="Inskeep W.P."/>
        </authorList>
    </citation>
    <scope>NUCLEOTIDE SEQUENCE [LARGE SCALE GENOMIC DNA]</scope>
    <source>
        <strain evidence="2">OSP_C</strain>
    </source>
</reference>
<dbReference type="Proteomes" id="UP000241473">
    <property type="component" value="Unassembled WGS sequence"/>
</dbReference>
<dbReference type="InterPro" id="IPR050118">
    <property type="entry name" value="Pur/Pyrimidine_PRTase"/>
</dbReference>
<organism evidence="2 3">
    <name type="scientific">Candidatus Marsarchaeota G1 archaeon OSP_C</name>
    <dbReference type="NCBI Taxonomy" id="1978154"/>
    <lineage>
        <taxon>Archaea</taxon>
        <taxon>Candidatus Marsarchaeota</taxon>
        <taxon>Candidatus Marsarchaeota group 1</taxon>
    </lineage>
</organism>